<feature type="transmembrane region" description="Helical" evidence="8">
    <location>
        <begin position="39"/>
        <end position="61"/>
    </location>
</feature>
<evidence type="ECO:0000313" key="9">
    <source>
        <dbReference type="EMBL" id="QGG93699.1"/>
    </source>
</evidence>
<organism evidence="9 10">
    <name type="scientific">Actinomarinicola tropica</name>
    <dbReference type="NCBI Taxonomy" id="2789776"/>
    <lineage>
        <taxon>Bacteria</taxon>
        <taxon>Bacillati</taxon>
        <taxon>Actinomycetota</taxon>
        <taxon>Acidimicrobiia</taxon>
        <taxon>Acidimicrobiales</taxon>
        <taxon>Iamiaceae</taxon>
        <taxon>Actinomarinicola</taxon>
    </lineage>
</organism>
<evidence type="ECO:0000256" key="5">
    <source>
        <dbReference type="ARBA" id="ARBA00022692"/>
    </source>
</evidence>
<keyword evidence="3" id="KW-0813">Transport</keyword>
<dbReference type="AlphaFoldDB" id="A0A5Q2R9Y5"/>
<evidence type="ECO:0000256" key="3">
    <source>
        <dbReference type="ARBA" id="ARBA00022448"/>
    </source>
</evidence>
<keyword evidence="7 8" id="KW-0472">Membrane</keyword>
<keyword evidence="6 8" id="KW-1133">Transmembrane helix</keyword>
<evidence type="ECO:0000256" key="6">
    <source>
        <dbReference type="ARBA" id="ARBA00022989"/>
    </source>
</evidence>
<sequence length="240" mass="24462">MDLSIVAWAAVLAAVLLGATIQGAIGFGMNLVSVPVIALVAPDTLPIAAILLGVPISVVMARYERASVDRSGVLWLFVGRVPGSAAGAAVVVAASTRDLQLFVGAVVLLMVLASITAPPIPVRRETQVGAGFVSGITGTAAGIGGPPVALLYQRHSGPVMRATLAATFFLGTILSVTTLAVSGSIPRDGVLLGAASIPFVVLGSRSGRRFHALLERRWLRPAVLAFSAVSAGVVVVDALW</sequence>
<feature type="transmembrane region" description="Helical" evidence="8">
    <location>
        <begin position="218"/>
        <end position="239"/>
    </location>
</feature>
<comment type="subcellular location">
    <subcellularLocation>
        <location evidence="1 8">Cell membrane</location>
        <topology evidence="1 8">Multi-pass membrane protein</topology>
    </subcellularLocation>
</comment>
<evidence type="ECO:0000256" key="7">
    <source>
        <dbReference type="ARBA" id="ARBA00023136"/>
    </source>
</evidence>
<gene>
    <name evidence="9" type="ORF">GH723_00440</name>
</gene>
<dbReference type="GO" id="GO:0005886">
    <property type="term" value="C:plasma membrane"/>
    <property type="evidence" value="ECO:0007669"/>
    <property type="project" value="UniProtKB-SubCell"/>
</dbReference>
<evidence type="ECO:0000256" key="1">
    <source>
        <dbReference type="ARBA" id="ARBA00004651"/>
    </source>
</evidence>
<dbReference type="PANTHER" id="PTHR30269:SF37">
    <property type="entry name" value="MEMBRANE TRANSPORTER PROTEIN"/>
    <property type="match status" value="1"/>
</dbReference>
<keyword evidence="10" id="KW-1185">Reference proteome</keyword>
<protein>
    <recommendedName>
        <fullName evidence="8">Probable membrane transporter protein</fullName>
    </recommendedName>
</protein>
<keyword evidence="5 8" id="KW-0812">Transmembrane</keyword>
<dbReference type="Proteomes" id="UP000334019">
    <property type="component" value="Chromosome"/>
</dbReference>
<accession>A0A5Q2R9Y5</accession>
<evidence type="ECO:0000313" key="10">
    <source>
        <dbReference type="Proteomes" id="UP000334019"/>
    </source>
</evidence>
<evidence type="ECO:0000256" key="4">
    <source>
        <dbReference type="ARBA" id="ARBA00022475"/>
    </source>
</evidence>
<dbReference type="Pfam" id="PF01925">
    <property type="entry name" value="TauE"/>
    <property type="match status" value="1"/>
</dbReference>
<dbReference type="EMBL" id="CP045851">
    <property type="protein sequence ID" value="QGG93699.1"/>
    <property type="molecule type" value="Genomic_DNA"/>
</dbReference>
<feature type="transmembrane region" description="Helical" evidence="8">
    <location>
        <begin position="99"/>
        <end position="117"/>
    </location>
</feature>
<dbReference type="InterPro" id="IPR002781">
    <property type="entry name" value="TM_pro_TauE-like"/>
</dbReference>
<proteinExistence type="inferred from homology"/>
<dbReference type="PANTHER" id="PTHR30269">
    <property type="entry name" value="TRANSMEMBRANE PROTEIN YFCA"/>
    <property type="match status" value="1"/>
</dbReference>
<name>A0A5Q2R9Y5_9ACTN</name>
<evidence type="ECO:0000256" key="2">
    <source>
        <dbReference type="ARBA" id="ARBA00009142"/>
    </source>
</evidence>
<dbReference type="KEGG" id="atq:GH723_00440"/>
<evidence type="ECO:0000256" key="8">
    <source>
        <dbReference type="RuleBase" id="RU363041"/>
    </source>
</evidence>
<keyword evidence="4 8" id="KW-1003">Cell membrane</keyword>
<feature type="transmembrane region" description="Helical" evidence="8">
    <location>
        <begin position="162"/>
        <end position="183"/>
    </location>
</feature>
<dbReference type="InterPro" id="IPR052017">
    <property type="entry name" value="TSUP"/>
</dbReference>
<reference evidence="9 10" key="1">
    <citation type="submission" date="2019-11" db="EMBL/GenBank/DDBJ databases">
        <authorList>
            <person name="He Y."/>
        </authorList>
    </citation>
    <scope>NUCLEOTIDE SEQUENCE [LARGE SCALE GENOMIC DNA]</scope>
    <source>
        <strain evidence="9 10">SCSIO 58843</strain>
    </source>
</reference>
<dbReference type="RefSeq" id="WP_153757805.1">
    <property type="nucleotide sequence ID" value="NZ_CP045851.1"/>
</dbReference>
<comment type="similarity">
    <text evidence="2 8">Belongs to the 4-toluene sulfonate uptake permease (TSUP) (TC 2.A.102) family.</text>
</comment>
<feature type="transmembrane region" description="Helical" evidence="8">
    <location>
        <begin position="73"/>
        <end position="93"/>
    </location>
</feature>